<protein>
    <recommendedName>
        <fullName evidence="4">Tail protein</fullName>
    </recommendedName>
</protein>
<dbReference type="EMBL" id="AP025516">
    <property type="protein sequence ID" value="BDD88862.1"/>
    <property type="molecule type" value="Genomic_DNA"/>
</dbReference>
<evidence type="ECO:0000256" key="1">
    <source>
        <dbReference type="SAM" id="MobiDB-lite"/>
    </source>
</evidence>
<accession>A0ABM7WD29</accession>
<evidence type="ECO:0008006" key="4">
    <source>
        <dbReference type="Google" id="ProtNLM"/>
    </source>
</evidence>
<keyword evidence="3" id="KW-1185">Reference proteome</keyword>
<organism evidence="2 3">
    <name type="scientific">Desulfofustis limnaeus</name>
    <dbReference type="NCBI Taxonomy" id="2740163"/>
    <lineage>
        <taxon>Bacteria</taxon>
        <taxon>Pseudomonadati</taxon>
        <taxon>Thermodesulfobacteriota</taxon>
        <taxon>Desulfobulbia</taxon>
        <taxon>Desulfobulbales</taxon>
        <taxon>Desulfocapsaceae</taxon>
        <taxon>Desulfofustis</taxon>
    </lineage>
</organism>
<reference evidence="2 3" key="1">
    <citation type="submission" date="2022-01" db="EMBL/GenBank/DDBJ databases">
        <title>Desulfofustis limnae sp. nov., a novel mesophilic sulfate-reducing bacterium isolated from marsh soil.</title>
        <authorList>
            <person name="Watanabe M."/>
            <person name="Takahashi A."/>
            <person name="Kojima H."/>
            <person name="Fukui M."/>
        </authorList>
    </citation>
    <scope>NUCLEOTIDE SEQUENCE [LARGE SCALE GENOMIC DNA]</scope>
    <source>
        <strain evidence="2 3">PPLL</strain>
    </source>
</reference>
<proteinExistence type="predicted"/>
<dbReference type="RefSeq" id="WP_284152193.1">
    <property type="nucleotide sequence ID" value="NZ_AP025516.1"/>
</dbReference>
<evidence type="ECO:0000313" key="3">
    <source>
        <dbReference type="Proteomes" id="UP000830055"/>
    </source>
</evidence>
<gene>
    <name evidence="2" type="ORF">DPPLL_32270</name>
</gene>
<dbReference type="Proteomes" id="UP000830055">
    <property type="component" value="Chromosome"/>
</dbReference>
<feature type="region of interest" description="Disordered" evidence="1">
    <location>
        <begin position="93"/>
        <end position="119"/>
    </location>
</feature>
<evidence type="ECO:0000313" key="2">
    <source>
        <dbReference type="EMBL" id="BDD88862.1"/>
    </source>
</evidence>
<name>A0ABM7WD29_9BACT</name>
<sequence length="681" mass="75954">MSYESGRCDALAFIFSELYGPPTGDRIAFVSFYEAPKGSSLFFRMANQYEPPPGDTILLAKTSFFYSEPYAPPAGDHILLDLAGIYEPPPGGNISFDNYDPGGPGDPGDPGDDPTIQPATPDFVIPWQAMEQLNRLLGTGWQRRRFVTRSFSPAHALMPAKERELGSAWERVGGKDRRNRSSWRKTQRKINHEGRYGWLRVIRKDHDTRQLWADTKNHPDLVKPIFYAYPPPKDKHYRLDWEADEINDIVKGAPWIGKLPIKDIDHRTTWGPKYYYQVCWRHYEPAVGDLDFNLDLPITRVGDKDHIDFFFDQLTFDLRCSWREPSGWRDAYFYRPPKTAPWALVAKVYVMIHTAYLTRVADGAAIDATSLTLSTDWDSVCWSLRAAIGSDAHLALLEPTVAGPIAVDAEINGHTWRLQADRTTSSRAFTGKSRSIEGRSVSAQLGAPAAEIRTYTENQQRTAVQLMEQELQSTGWSIDMDATDWLVPAGALSYRDQTPLAVIKSIADTAGAMVQSAMSDQVLLIQPRYQTPPWDWPTATAAIAIPADMIDKLDSEWDERPFFNAVFLSGGISARVIRQGSAGDLIAPMVTDPLITAVEAARQRGIAVLAGSGRWQKYRLELPVFAPPLLPGVLLPGTLIQVGDGVSSWKGLVTAVSVSANRGKDGLKVRQTIDVERYRGN</sequence>